<evidence type="ECO:0000259" key="7">
    <source>
        <dbReference type="Pfam" id="PF17827"/>
    </source>
</evidence>
<dbReference type="InterPro" id="IPR002052">
    <property type="entry name" value="DNA_methylase_N6_adenine_CS"/>
</dbReference>
<gene>
    <name evidence="5 8" type="primary">prmC</name>
    <name evidence="8" type="ORF">N9R04_07625</name>
</gene>
<accession>A0ABT2QRK1</accession>
<dbReference type="InterPro" id="IPR050320">
    <property type="entry name" value="N5-glutamine_MTase"/>
</dbReference>
<keyword evidence="3 5" id="KW-0949">S-adenosyl-L-methionine</keyword>
<dbReference type="PANTHER" id="PTHR18895:SF74">
    <property type="entry name" value="MTRF1L RELEASE FACTOR GLUTAMINE METHYLTRANSFERASE"/>
    <property type="match status" value="1"/>
</dbReference>
<dbReference type="EC" id="2.1.1.297" evidence="5"/>
<evidence type="ECO:0000259" key="6">
    <source>
        <dbReference type="Pfam" id="PF05175"/>
    </source>
</evidence>
<dbReference type="InterPro" id="IPR007848">
    <property type="entry name" value="Small_mtfrase_dom"/>
</dbReference>
<comment type="similarity">
    <text evidence="5">Belongs to the protein N5-glutamine methyltransferase family. PrmC subfamily.</text>
</comment>
<dbReference type="InterPro" id="IPR019874">
    <property type="entry name" value="RF_methyltr_PrmC"/>
</dbReference>
<dbReference type="Proteomes" id="UP001209553">
    <property type="component" value="Unassembled WGS sequence"/>
</dbReference>
<comment type="caution">
    <text evidence="5">Lacks conserved residue(s) required for the propagation of feature annotation.</text>
</comment>
<evidence type="ECO:0000313" key="8">
    <source>
        <dbReference type="EMBL" id="MCU5746582.1"/>
    </source>
</evidence>
<dbReference type="NCBIfam" id="TIGR03534">
    <property type="entry name" value="RF_mod_PrmC"/>
    <property type="match status" value="1"/>
</dbReference>
<comment type="catalytic activity">
    <reaction evidence="4 5">
        <text>L-glutaminyl-[peptide chain release factor] + S-adenosyl-L-methionine = N(5)-methyl-L-glutaminyl-[peptide chain release factor] + S-adenosyl-L-homocysteine + H(+)</text>
        <dbReference type="Rhea" id="RHEA:42896"/>
        <dbReference type="Rhea" id="RHEA-COMP:10271"/>
        <dbReference type="Rhea" id="RHEA-COMP:10272"/>
        <dbReference type="ChEBI" id="CHEBI:15378"/>
        <dbReference type="ChEBI" id="CHEBI:30011"/>
        <dbReference type="ChEBI" id="CHEBI:57856"/>
        <dbReference type="ChEBI" id="CHEBI:59789"/>
        <dbReference type="ChEBI" id="CHEBI:61891"/>
        <dbReference type="EC" id="2.1.1.297"/>
    </reaction>
</comment>
<reference evidence="8 9" key="1">
    <citation type="journal article" date="2023" name="Int. J. Syst. Evol. Microbiol.">
        <title>Streptococcus sciuri sp. nov., Staphylococcus marylandisciuri sp. nov. and Staphylococcus americanisciuri sp. nov., isolated from faeces of eastern grey squirrel (Sciurus carolinensis).</title>
        <authorList>
            <person name="Volokhov D.V."/>
            <person name="Zagorodnyaya T.A."/>
            <person name="Furtak V.A."/>
            <person name="Nattanmai G."/>
            <person name="Randall L."/>
            <person name="Jose S."/>
            <person name="Gao Y."/>
            <person name="Eisenberg T."/>
            <person name="Delmonte P."/>
            <person name="Blom J."/>
            <person name="Mitchell K.K."/>
        </authorList>
    </citation>
    <scope>NUCLEOTIDE SEQUENCE [LARGE SCALE GENOMIC DNA]</scope>
    <source>
        <strain evidence="8 9">SQ8-PEA</strain>
    </source>
</reference>
<dbReference type="RefSeq" id="WP_262856270.1">
    <property type="nucleotide sequence ID" value="NZ_JAOPKZ010000012.1"/>
</dbReference>
<dbReference type="NCBIfam" id="TIGR00536">
    <property type="entry name" value="hemK_fam"/>
    <property type="match status" value="1"/>
</dbReference>
<dbReference type="CDD" id="cd02440">
    <property type="entry name" value="AdoMet_MTases"/>
    <property type="match status" value="1"/>
</dbReference>
<feature type="domain" description="Methyltransferase small" evidence="6">
    <location>
        <begin position="100"/>
        <end position="188"/>
    </location>
</feature>
<feature type="binding site" evidence="5">
    <location>
        <position position="184"/>
    </location>
    <ligand>
        <name>S-adenosyl-L-methionine</name>
        <dbReference type="ChEBI" id="CHEBI:59789"/>
    </ligand>
</feature>
<evidence type="ECO:0000256" key="4">
    <source>
        <dbReference type="ARBA" id="ARBA00048391"/>
    </source>
</evidence>
<keyword evidence="9" id="KW-1185">Reference proteome</keyword>
<feature type="binding site" evidence="5">
    <location>
        <begin position="184"/>
        <end position="187"/>
    </location>
    <ligand>
        <name>substrate</name>
    </ligand>
</feature>
<dbReference type="Gene3D" id="1.10.8.10">
    <property type="entry name" value="DNA helicase RuvA subunit, C-terminal domain"/>
    <property type="match status" value="1"/>
</dbReference>
<dbReference type="HAMAP" id="MF_02126">
    <property type="entry name" value="RF_methyltr_PrmC"/>
    <property type="match status" value="1"/>
</dbReference>
<evidence type="ECO:0000313" key="9">
    <source>
        <dbReference type="Proteomes" id="UP001209553"/>
    </source>
</evidence>
<dbReference type="EMBL" id="JAOPKZ010000012">
    <property type="protein sequence ID" value="MCU5746582.1"/>
    <property type="molecule type" value="Genomic_DNA"/>
</dbReference>
<dbReference type="GO" id="GO:0032259">
    <property type="term" value="P:methylation"/>
    <property type="evidence" value="ECO:0007669"/>
    <property type="project" value="UniProtKB-KW"/>
</dbReference>
<feature type="binding site" evidence="5">
    <location>
        <begin position="117"/>
        <end position="121"/>
    </location>
    <ligand>
        <name>S-adenosyl-L-methionine</name>
        <dbReference type="ChEBI" id="CHEBI:59789"/>
    </ligand>
</feature>
<dbReference type="InterPro" id="IPR040758">
    <property type="entry name" value="PrmC_N"/>
</dbReference>
<dbReference type="InterPro" id="IPR029063">
    <property type="entry name" value="SAM-dependent_MTases_sf"/>
</dbReference>
<dbReference type="Pfam" id="PF17827">
    <property type="entry name" value="PrmC_N"/>
    <property type="match status" value="1"/>
</dbReference>
<name>A0ABT2QRK1_9STAP</name>
<feature type="binding site" evidence="5">
    <location>
        <position position="140"/>
    </location>
    <ligand>
        <name>S-adenosyl-L-methionine</name>
        <dbReference type="ChEBI" id="CHEBI:59789"/>
    </ligand>
</feature>
<dbReference type="SUPFAM" id="SSF53335">
    <property type="entry name" value="S-adenosyl-L-methionine-dependent methyltransferases"/>
    <property type="match status" value="1"/>
</dbReference>
<sequence>MASYNDVIERAKRQAEIEGIEATRVEWLFLDLFNWSRLDLVLNGRQEMSLEDEDKFSEALRRLLAGEPIQYIVGFQMFYGERFKVTPDCLIPRAETEEVTMYFLQQLEEEDLVVDVGTGSGVIPVTLKKALPSLEVIATDISDAALKVAEENAHHHQTSFKLFKGDALKPLIERGIKVDGLISNPPYIGKGEIGVMDKSVYRFEPHSALFAEQEGLAIYKRIIKDLPYVLNANAVVTFEIGYRQGELLKAYIEAMYPGIQAEVQQDINGNPRILSFRWYGE</sequence>
<evidence type="ECO:0000256" key="1">
    <source>
        <dbReference type="ARBA" id="ARBA00022603"/>
    </source>
</evidence>
<evidence type="ECO:0000256" key="2">
    <source>
        <dbReference type="ARBA" id="ARBA00022679"/>
    </source>
</evidence>
<protein>
    <recommendedName>
        <fullName evidence="5">Release factor glutamine methyltransferase</fullName>
        <shortName evidence="5">RF MTase</shortName>
        <ecNumber evidence="5">2.1.1.297</ecNumber>
    </recommendedName>
    <alternativeName>
        <fullName evidence="5">N5-glutamine methyltransferase PrmC</fullName>
    </alternativeName>
    <alternativeName>
        <fullName evidence="5">Protein-(glutamine-N5) MTase PrmC</fullName>
    </alternativeName>
    <alternativeName>
        <fullName evidence="5">Protein-glutamine N-methyltransferase PrmC</fullName>
    </alternativeName>
</protein>
<keyword evidence="1 5" id="KW-0489">Methyltransferase</keyword>
<feature type="domain" description="Release factor glutamine methyltransferase N-terminal" evidence="7">
    <location>
        <begin position="19"/>
        <end position="74"/>
    </location>
</feature>
<evidence type="ECO:0000256" key="5">
    <source>
        <dbReference type="HAMAP-Rule" id="MF_02126"/>
    </source>
</evidence>
<dbReference type="Gene3D" id="3.40.50.150">
    <property type="entry name" value="Vaccinia Virus protein VP39"/>
    <property type="match status" value="1"/>
</dbReference>
<dbReference type="PROSITE" id="PS00092">
    <property type="entry name" value="N6_MTASE"/>
    <property type="match status" value="1"/>
</dbReference>
<keyword evidence="2 5" id="KW-0808">Transferase</keyword>
<organism evidence="8 9">
    <name type="scientific">Staphylococcus marylandisciuri</name>
    <dbReference type="NCBI Taxonomy" id="2981529"/>
    <lineage>
        <taxon>Bacteria</taxon>
        <taxon>Bacillati</taxon>
        <taxon>Bacillota</taxon>
        <taxon>Bacilli</taxon>
        <taxon>Bacillales</taxon>
        <taxon>Staphylococcaceae</taxon>
        <taxon>Staphylococcus</taxon>
    </lineage>
</organism>
<proteinExistence type="inferred from homology"/>
<comment type="function">
    <text evidence="5">Methylates the class 1 translation termination release factors RF1/PrfA and RF2/PrfB on the glutamine residue of the universally conserved GGQ motif.</text>
</comment>
<dbReference type="GO" id="GO:0102559">
    <property type="term" value="F:peptide chain release factor N(5)-glutamine methyltransferase activity"/>
    <property type="evidence" value="ECO:0007669"/>
    <property type="project" value="UniProtKB-EC"/>
</dbReference>
<dbReference type="PANTHER" id="PTHR18895">
    <property type="entry name" value="HEMK METHYLTRANSFERASE"/>
    <property type="match status" value="1"/>
</dbReference>
<evidence type="ECO:0000256" key="3">
    <source>
        <dbReference type="ARBA" id="ARBA00022691"/>
    </source>
</evidence>
<dbReference type="Pfam" id="PF05175">
    <property type="entry name" value="MTS"/>
    <property type="match status" value="1"/>
</dbReference>
<comment type="caution">
    <text evidence="8">The sequence shown here is derived from an EMBL/GenBank/DDBJ whole genome shotgun (WGS) entry which is preliminary data.</text>
</comment>
<dbReference type="InterPro" id="IPR004556">
    <property type="entry name" value="HemK-like"/>
</dbReference>